<gene>
    <name evidence="3" type="ORF">HCR_13850</name>
</gene>
<dbReference type="SMART" id="SM00899">
    <property type="entry name" value="FeoA"/>
    <property type="match status" value="1"/>
</dbReference>
<feature type="domain" description="Ferrous iron transporter FeoA-like" evidence="2">
    <location>
        <begin position="1"/>
        <end position="73"/>
    </location>
</feature>
<dbReference type="RefSeq" id="WP_286336047.1">
    <property type="nucleotide sequence ID" value="NZ_AP027370.1"/>
</dbReference>
<dbReference type="SUPFAM" id="SSF50037">
    <property type="entry name" value="C-terminal domain of transcriptional repressors"/>
    <property type="match status" value="1"/>
</dbReference>
<dbReference type="EMBL" id="AP027370">
    <property type="protein sequence ID" value="BDY13073.1"/>
    <property type="molecule type" value="Genomic_DNA"/>
</dbReference>
<dbReference type="InterPro" id="IPR038157">
    <property type="entry name" value="FeoA_core_dom"/>
</dbReference>
<evidence type="ECO:0000259" key="2">
    <source>
        <dbReference type="SMART" id="SM00899"/>
    </source>
</evidence>
<accession>A0ABN6WVS4</accession>
<sequence length="73" mass="8226">MKLSELPIGKRARIRKIVTTDDAIKNRLQSLGIVKGEGIEMLKFTLAKGTYEVIAGDSRVALRRTHLKNPHDR</sequence>
<dbReference type="InterPro" id="IPR008988">
    <property type="entry name" value="Transcriptional_repressor_C"/>
</dbReference>
<dbReference type="Pfam" id="PF04023">
    <property type="entry name" value="FeoA"/>
    <property type="match status" value="1"/>
</dbReference>
<keyword evidence="1" id="KW-0408">Iron</keyword>
<keyword evidence="4" id="KW-1185">Reference proteome</keyword>
<protein>
    <recommendedName>
        <fullName evidence="2">Ferrous iron transporter FeoA-like domain-containing protein</fullName>
    </recommendedName>
</protein>
<evidence type="ECO:0000313" key="3">
    <source>
        <dbReference type="EMBL" id="BDY13073.1"/>
    </source>
</evidence>
<dbReference type="InterPro" id="IPR007167">
    <property type="entry name" value="Fe-transptr_FeoA-like"/>
</dbReference>
<dbReference type="Gene3D" id="2.30.30.90">
    <property type="match status" value="1"/>
</dbReference>
<evidence type="ECO:0000313" key="4">
    <source>
        <dbReference type="Proteomes" id="UP001321445"/>
    </source>
</evidence>
<dbReference type="Proteomes" id="UP001321445">
    <property type="component" value="Chromosome"/>
</dbReference>
<name>A0ABN6WVS4_9BACT</name>
<reference evidence="3 4" key="1">
    <citation type="submission" date="2023-03" db="EMBL/GenBank/DDBJ databases">
        <title>Description of Hydrogenimonas sp. ISO32.</title>
        <authorList>
            <person name="Mino S."/>
            <person name="Fukazawa S."/>
            <person name="Sawabe T."/>
        </authorList>
    </citation>
    <scope>NUCLEOTIDE SEQUENCE [LARGE SCALE GENOMIC DNA]</scope>
    <source>
        <strain evidence="3 4">ISO32</strain>
    </source>
</reference>
<proteinExistence type="predicted"/>
<organism evidence="3 4">
    <name type="scientific">Hydrogenimonas cancrithermarum</name>
    <dbReference type="NCBI Taxonomy" id="2993563"/>
    <lineage>
        <taxon>Bacteria</taxon>
        <taxon>Pseudomonadati</taxon>
        <taxon>Campylobacterota</taxon>
        <taxon>Epsilonproteobacteria</taxon>
        <taxon>Campylobacterales</taxon>
        <taxon>Hydrogenimonadaceae</taxon>
        <taxon>Hydrogenimonas</taxon>
    </lineage>
</organism>
<evidence type="ECO:0000256" key="1">
    <source>
        <dbReference type="ARBA" id="ARBA00023004"/>
    </source>
</evidence>